<evidence type="ECO:0000313" key="3">
    <source>
        <dbReference type="EMBL" id="RMP15468.1"/>
    </source>
</evidence>
<dbReference type="PROSITE" id="PS51257">
    <property type="entry name" value="PROKAR_LIPOPROTEIN"/>
    <property type="match status" value="1"/>
</dbReference>
<dbReference type="Pfam" id="PF06980">
    <property type="entry name" value="DUF1302"/>
    <property type="match status" value="1"/>
</dbReference>
<dbReference type="InterPro" id="IPR010727">
    <property type="entry name" value="DUF1302"/>
</dbReference>
<comment type="caution">
    <text evidence="3">The sequence shown here is derived from an EMBL/GenBank/DDBJ whole genome shotgun (WGS) entry which is preliminary data.</text>
</comment>
<evidence type="ECO:0000313" key="4">
    <source>
        <dbReference type="Proteomes" id="UP000276587"/>
    </source>
</evidence>
<dbReference type="AlphaFoldDB" id="A0A3M4B8J0"/>
<gene>
    <name evidence="3" type="ORF">ALQ29_03696</name>
</gene>
<dbReference type="EMBL" id="RBQF01000011">
    <property type="protein sequence ID" value="RMP15468.1"/>
    <property type="molecule type" value="Genomic_DNA"/>
</dbReference>
<evidence type="ECO:0008006" key="5">
    <source>
        <dbReference type="Google" id="ProtNLM"/>
    </source>
</evidence>
<dbReference type="Proteomes" id="UP000276587">
    <property type="component" value="Unassembled WGS sequence"/>
</dbReference>
<keyword evidence="2" id="KW-0732">Signal</keyword>
<protein>
    <recommendedName>
        <fullName evidence="5">DUF1302 domain-containing protein</fullName>
    </recommendedName>
</protein>
<feature type="chain" id="PRO_5018080175" description="DUF1302 domain-containing protein" evidence="2">
    <location>
        <begin position="48"/>
        <end position="563"/>
    </location>
</feature>
<organism evidence="3 4">
    <name type="scientific">Pseudomonas marginalis pv. marginalis</name>
    <dbReference type="NCBI Taxonomy" id="97473"/>
    <lineage>
        <taxon>Bacteria</taxon>
        <taxon>Pseudomonadati</taxon>
        <taxon>Pseudomonadota</taxon>
        <taxon>Gammaproteobacteria</taxon>
        <taxon>Pseudomonadales</taxon>
        <taxon>Pseudomonadaceae</taxon>
        <taxon>Pseudomonas</taxon>
    </lineage>
</organism>
<proteinExistence type="predicted"/>
<feature type="region of interest" description="Disordered" evidence="1">
    <location>
        <begin position="142"/>
        <end position="161"/>
    </location>
</feature>
<accession>A0A3M4B8J0</accession>
<feature type="compositionally biased region" description="Polar residues" evidence="1">
    <location>
        <begin position="143"/>
        <end position="152"/>
    </location>
</feature>
<feature type="signal peptide" evidence="2">
    <location>
        <begin position="1"/>
        <end position="47"/>
    </location>
</feature>
<keyword evidence="4" id="KW-1185">Reference proteome</keyword>
<name>A0A3M4B8J0_PSEMA</name>
<sequence length="563" mass="61533">MPVNKNNKNRNITMKTANLRPCPLPVSGLACAVSATLLLSLSSTVHAFAIDTGNPDLTATWDNTVKYSNAWRVNKLDSKVAAGPGTSNGNINLDDGDRNFDRGLISNRLDLLSEFDIKYKDVGARLSAASWYDNVYSHDNDNDSPGTANSVSVDHDQFTSDTRRIHEKRTEVLDAFVYGSREVGNTTLSGRLGQFTQIYGESLFFGANGIANAQSTVDLVKLQSVPGSQFKEILMPTKQVSGNWQLTDTVSVGAYYQFEWNKTRLPAAGSYFSGADFVGEGGERVFFPTGALLHGKDKDARNSGQFGAQLKFAIEDWEFGLYAAKYHEKTPVFYFRPAALVPGANDTFINVYPEDIKVFGASFSTLVGEANIAGETSIRLDTPLAGVGGTIITGMDSDNDSNPAYPIGRSWHAQVSMVNVYGGSALWDGASLVGELAFNRRLSVTKNADQLDPNTTRDAFALRFTFEPQYFQVFPGIDVQMPITVGYNPSGRSSVTPQAFGPEHGGDLTLGLKADYKKQWYASLSYTNFFGEAGPVINSANSFTYQQNMKDRDFVAFSIQRTF</sequence>
<reference evidence="3 4" key="1">
    <citation type="submission" date="2018-08" db="EMBL/GenBank/DDBJ databases">
        <title>Recombination of ecologically and evolutionarily significant loci maintains genetic cohesion in the Pseudomonas syringae species complex.</title>
        <authorList>
            <person name="Dillon M."/>
            <person name="Thakur S."/>
            <person name="Almeida R.N.D."/>
            <person name="Weir B.S."/>
            <person name="Guttman D.S."/>
        </authorList>
    </citation>
    <scope>NUCLEOTIDE SEQUENCE [LARGE SCALE GENOMIC DNA]</scope>
    <source>
        <strain evidence="3 4">ICMP 3555</strain>
    </source>
</reference>
<evidence type="ECO:0000256" key="2">
    <source>
        <dbReference type="SAM" id="SignalP"/>
    </source>
</evidence>
<evidence type="ECO:0000256" key="1">
    <source>
        <dbReference type="SAM" id="MobiDB-lite"/>
    </source>
</evidence>